<gene>
    <name evidence="1" type="ORF">AUR64_15245</name>
</gene>
<evidence type="ECO:0000313" key="1">
    <source>
        <dbReference type="EMBL" id="KTG09149.1"/>
    </source>
</evidence>
<dbReference type="Gene3D" id="1.10.10.10">
    <property type="entry name" value="Winged helix-like DNA-binding domain superfamily/Winged helix DNA-binding domain"/>
    <property type="match status" value="1"/>
</dbReference>
<dbReference type="STRING" id="1514971.AUR64_15245"/>
<dbReference type="RefSeq" id="WP_058582302.1">
    <property type="nucleotide sequence ID" value="NZ_LOPU01000029.1"/>
</dbReference>
<proteinExistence type="predicted"/>
<evidence type="ECO:0000313" key="2">
    <source>
        <dbReference type="Proteomes" id="UP000054387"/>
    </source>
</evidence>
<dbReference type="AlphaFoldDB" id="A0A0W1R6U2"/>
<dbReference type="EMBL" id="LOPU01000029">
    <property type="protein sequence ID" value="KTG09149.1"/>
    <property type="molecule type" value="Genomic_DNA"/>
</dbReference>
<evidence type="ECO:0008006" key="3">
    <source>
        <dbReference type="Google" id="ProtNLM"/>
    </source>
</evidence>
<comment type="caution">
    <text evidence="1">The sequence shown here is derived from an EMBL/GenBank/DDBJ whole genome shotgun (WGS) entry which is preliminary data.</text>
</comment>
<dbReference type="Pfam" id="PF13412">
    <property type="entry name" value="HTH_24"/>
    <property type="match status" value="1"/>
</dbReference>
<dbReference type="InterPro" id="IPR036388">
    <property type="entry name" value="WH-like_DNA-bd_sf"/>
</dbReference>
<name>A0A0W1R6U2_9EURY</name>
<dbReference type="InterPro" id="IPR036390">
    <property type="entry name" value="WH_DNA-bd_sf"/>
</dbReference>
<keyword evidence="2" id="KW-1185">Reference proteome</keyword>
<dbReference type="SUPFAM" id="SSF46785">
    <property type="entry name" value="Winged helix' DNA-binding domain"/>
    <property type="match status" value="1"/>
</dbReference>
<protein>
    <recommendedName>
        <fullName evidence="3">HTH marR-type domain-containing protein</fullName>
    </recommendedName>
</protein>
<organism evidence="1 2">
    <name type="scientific">Haloprofundus marisrubri</name>
    <dbReference type="NCBI Taxonomy" id="1514971"/>
    <lineage>
        <taxon>Archaea</taxon>
        <taxon>Methanobacteriati</taxon>
        <taxon>Methanobacteriota</taxon>
        <taxon>Stenosarchaea group</taxon>
        <taxon>Halobacteria</taxon>
        <taxon>Halobacteriales</taxon>
        <taxon>Haloferacaceae</taxon>
        <taxon>Haloprofundus</taxon>
    </lineage>
</organism>
<reference evidence="1 2" key="1">
    <citation type="submission" date="2015-12" db="EMBL/GenBank/DDBJ databases">
        <title>Haloprofundus marisrubri gen. nov., sp. nov., an extremely halophilic archaeon isolated from the Discovery deep brine-seawater interface in the Red Sea.</title>
        <authorList>
            <person name="Zhang G."/>
            <person name="Stingl U."/>
            <person name="Rashid M."/>
        </authorList>
    </citation>
    <scope>NUCLEOTIDE SEQUENCE [LARGE SCALE GENOMIC DNA]</scope>
    <source>
        <strain evidence="1 2">SB9</strain>
    </source>
</reference>
<accession>A0A0W1R6U2</accession>
<dbReference type="Proteomes" id="UP000054387">
    <property type="component" value="Unassembled WGS sequence"/>
</dbReference>
<dbReference type="OrthoDB" id="297229at2157"/>
<sequence length="95" mass="10621">MAETEAQNSVDRLVELLDDRLKKSEWEILVALAEADGPLTKEELAEATGYTDRTVSKRTDTLEEQVHGGTLVKRDDDGNAYLHPQFAAAVRQYES</sequence>